<gene>
    <name evidence="2" type="primary">PLEST004239</name>
    <name evidence="2" type="ORF">PLESTB_000205500</name>
</gene>
<feature type="compositionally biased region" description="Low complexity" evidence="1">
    <location>
        <begin position="128"/>
        <end position="137"/>
    </location>
</feature>
<feature type="compositionally biased region" description="Gly residues" evidence="1">
    <location>
        <begin position="572"/>
        <end position="583"/>
    </location>
</feature>
<feature type="compositionally biased region" description="Basic and acidic residues" evidence="1">
    <location>
        <begin position="307"/>
        <end position="316"/>
    </location>
</feature>
<feature type="compositionally biased region" description="Polar residues" evidence="1">
    <location>
        <begin position="140"/>
        <end position="152"/>
    </location>
</feature>
<feature type="compositionally biased region" description="Low complexity" evidence="1">
    <location>
        <begin position="153"/>
        <end position="165"/>
    </location>
</feature>
<feature type="region of interest" description="Disordered" evidence="1">
    <location>
        <begin position="14"/>
        <end position="326"/>
    </location>
</feature>
<sequence>MSGGGALGVDLLGDITVTNNDDGSGRAAAKWSPVVPGENAFPLPADASHSSHERAMELAPGGVVDLLGDSPQPRASPAAPTVVAVGSPPVDLLGDEVVEAPSAAGQTPGENPPQEPAAASTSQEDDIPATPASPAEEPSGHTQGELSGLPSNQVQEQQQQLEPQEGTALSLTVDSLAVWQPELGSATEPGDAAATSQTADSESGRPEQQQPPAIEPPGNAAEELQWQEPGEPPATAAPPAAEPQARSATTAAESLDGGTAAADRASADGSGGGSQSLPSDSNPDGNSGDGGPSDDGSEAPSGQASDGDERFDSDREVVEEEDAFGDFADFTSASHFLPGGVGGGGIGLGFGQTQPPPSASAAAAARAAAASAGGPAGSSSPSAHRHAHLGPMARSMHGMLGAGGVGGGSQHHGTTASTASGAVSEHGSLGGEFSDFSHQSPPPSVAPSRGGGGRKSVASIASVGSRAGADDDLGDYGSVVGSSVWRAPSQMATSSYAAAAGADDDFGDFTSDITSTSDFAPSTQPPSAVAVSGPGSVHPDDDFGSFASHRSTADDDEDDFGNFNAAPAAAGAAGGAGPSGSGGAAAAAATAAAGGSGAAAAAGGSGGVASAVPGGAGAAAAGLSPRDAAAATAATAGVPHPYHSTQTVGPVVSPASASTSDAAAAGAAEVAPLQLPPAELRQAVARALQPLLPPGMPVGVGSAPQVLPDEQVVSAAWAQLRRHVQQGTLADAAGAGAGGGGIVAHNGVPLPPLPGSTAPQANGHGAAQDGSSGGGGGTGSFRSGYAPAVKFTRPLRWKGSDSERRLLAGLGLSELAAQARMMEAAAAAAAEGFLRQPGAGRGGRMDLAGTGAGGGGGGGGLRQMGAALASFGDAPRRMRADVSTMSAAGLHRDTECDAGGPSGGSNGVAAGSGGSRSRGLEPNGEAGGPLQERVGGAGTNGGTPRAPGSANGFAESQQPPGGYAEK</sequence>
<feature type="compositionally biased region" description="Low complexity" evidence="1">
    <location>
        <begin position="256"/>
        <end position="268"/>
    </location>
</feature>
<protein>
    <submittedName>
        <fullName evidence="2">Uncharacterized protein</fullName>
    </submittedName>
</protein>
<evidence type="ECO:0000256" key="1">
    <source>
        <dbReference type="SAM" id="MobiDB-lite"/>
    </source>
</evidence>
<feature type="region of interest" description="Disordered" evidence="1">
    <location>
        <begin position="743"/>
        <end position="781"/>
    </location>
</feature>
<keyword evidence="3" id="KW-1185">Reference proteome</keyword>
<reference evidence="2 3" key="1">
    <citation type="journal article" date="2023" name="Commun. Biol.">
        <title>Reorganization of the ancestral sex-determining regions during the evolution of trioecy in Pleodorina starrii.</title>
        <authorList>
            <person name="Takahashi K."/>
            <person name="Suzuki S."/>
            <person name="Kawai-Toyooka H."/>
            <person name="Yamamoto K."/>
            <person name="Hamaji T."/>
            <person name="Ootsuki R."/>
            <person name="Yamaguchi H."/>
            <person name="Kawachi M."/>
            <person name="Higashiyama T."/>
            <person name="Nozaki H."/>
        </authorList>
    </citation>
    <scope>NUCLEOTIDE SEQUENCE [LARGE SCALE GENOMIC DNA]</scope>
    <source>
        <strain evidence="2 3">NIES-4479</strain>
    </source>
</reference>
<dbReference type="EMBL" id="BRXU01000002">
    <property type="protein sequence ID" value="GLC49311.1"/>
    <property type="molecule type" value="Genomic_DNA"/>
</dbReference>
<proteinExistence type="predicted"/>
<feature type="region of interest" description="Disordered" evidence="1">
    <location>
        <begin position="347"/>
        <end position="366"/>
    </location>
</feature>
<name>A0A9W6BD17_9CHLO</name>
<dbReference type="Proteomes" id="UP001165080">
    <property type="component" value="Unassembled WGS sequence"/>
</dbReference>
<comment type="caution">
    <text evidence="2">The sequence shown here is derived from an EMBL/GenBank/DDBJ whole genome shotgun (WGS) entry which is preliminary data.</text>
</comment>
<evidence type="ECO:0000313" key="2">
    <source>
        <dbReference type="EMBL" id="GLC49311.1"/>
    </source>
</evidence>
<feature type="compositionally biased region" description="Gly residues" evidence="1">
    <location>
        <begin position="900"/>
        <end position="916"/>
    </location>
</feature>
<evidence type="ECO:0000313" key="3">
    <source>
        <dbReference type="Proteomes" id="UP001165080"/>
    </source>
</evidence>
<feature type="compositionally biased region" description="Gly residues" evidence="1">
    <location>
        <begin position="400"/>
        <end position="410"/>
    </location>
</feature>
<feature type="region of interest" description="Disordered" evidence="1">
    <location>
        <begin position="892"/>
        <end position="966"/>
    </location>
</feature>
<feature type="region of interest" description="Disordered" evidence="1">
    <location>
        <begin position="507"/>
        <end position="584"/>
    </location>
</feature>
<accession>A0A9W6BD17</accession>
<dbReference type="AlphaFoldDB" id="A0A9W6BD17"/>
<organism evidence="2 3">
    <name type="scientific">Pleodorina starrii</name>
    <dbReference type="NCBI Taxonomy" id="330485"/>
    <lineage>
        <taxon>Eukaryota</taxon>
        <taxon>Viridiplantae</taxon>
        <taxon>Chlorophyta</taxon>
        <taxon>core chlorophytes</taxon>
        <taxon>Chlorophyceae</taxon>
        <taxon>CS clade</taxon>
        <taxon>Chlamydomonadales</taxon>
        <taxon>Volvocaceae</taxon>
        <taxon>Pleodorina</taxon>
    </lineage>
</organism>
<feature type="region of interest" description="Disordered" evidence="1">
    <location>
        <begin position="394"/>
        <end position="457"/>
    </location>
</feature>
<feature type="compositionally biased region" description="Low complexity" evidence="1">
    <location>
        <begin position="508"/>
        <end position="520"/>
    </location>
</feature>
<dbReference type="OrthoDB" id="552125at2759"/>